<comment type="caution">
    <text evidence="1">The sequence shown here is derived from an EMBL/GenBank/DDBJ whole genome shotgun (WGS) entry which is preliminary data.</text>
</comment>
<evidence type="ECO:0000313" key="1">
    <source>
        <dbReference type="EMBL" id="KFG29356.1"/>
    </source>
</evidence>
<proteinExistence type="predicted"/>
<organism evidence="1 2">
    <name type="scientific">Toxoplasma gondii GAB2-2007-GAL-DOM2</name>
    <dbReference type="NCBI Taxonomy" id="1130820"/>
    <lineage>
        <taxon>Eukaryota</taxon>
        <taxon>Sar</taxon>
        <taxon>Alveolata</taxon>
        <taxon>Apicomplexa</taxon>
        <taxon>Conoidasida</taxon>
        <taxon>Coccidia</taxon>
        <taxon>Eucoccidiorida</taxon>
        <taxon>Eimeriorina</taxon>
        <taxon>Sarcocystidae</taxon>
        <taxon>Toxoplasma</taxon>
    </lineage>
</organism>
<accession>A0A086JB38</accession>
<protein>
    <submittedName>
        <fullName evidence="1">Uncharacterized protein</fullName>
    </submittedName>
</protein>
<evidence type="ECO:0000313" key="2">
    <source>
        <dbReference type="Proteomes" id="UP000028837"/>
    </source>
</evidence>
<reference evidence="1 2" key="1">
    <citation type="submission" date="2014-02" db="EMBL/GenBank/DDBJ databases">
        <authorList>
            <person name="Sibley D."/>
            <person name="Venepally P."/>
            <person name="Karamycheva S."/>
            <person name="Hadjithomas M."/>
            <person name="Khan A."/>
            <person name="Brunk B."/>
            <person name="Roos D."/>
            <person name="Caler E."/>
            <person name="Lorenzi H."/>
        </authorList>
    </citation>
    <scope>NUCLEOTIDE SEQUENCE [LARGE SCALE GENOMIC DNA]</scope>
    <source>
        <strain evidence="1 2">GAB2-2007-GAL-DOM2</strain>
    </source>
</reference>
<sequence length="103" mass="11172">MSATLQPDARRVRIPCGNMFVSSGRLSNAADGCAFSACANPARATAVCCSWLRKTTNARRALMMDGHLYANAILYSGVFSASHHPWWEGCGTGCGRRRVDKTF</sequence>
<gene>
    <name evidence="1" type="ORF">TGDOM2_320780</name>
</gene>
<dbReference type="Proteomes" id="UP000028837">
    <property type="component" value="Unassembled WGS sequence"/>
</dbReference>
<dbReference type="VEuPathDB" id="ToxoDB:TGDOM2_320780"/>
<dbReference type="AlphaFoldDB" id="A0A086JB38"/>
<name>A0A086JB38_TOXGO</name>
<dbReference type="EMBL" id="AHZU02001747">
    <property type="protein sequence ID" value="KFG29356.1"/>
    <property type="molecule type" value="Genomic_DNA"/>
</dbReference>